<accession>A0AAE2UWP0</accession>
<evidence type="ECO:0000313" key="2">
    <source>
        <dbReference type="EMBL" id="MBF2716885.1"/>
    </source>
</evidence>
<gene>
    <name evidence="2" type="ORF">IEI95_021980</name>
</gene>
<dbReference type="EMBL" id="JACXXJ020000005">
    <property type="protein sequence ID" value="MBF2716885.1"/>
    <property type="molecule type" value="Genomic_DNA"/>
</dbReference>
<comment type="caution">
    <text evidence="2">The sequence shown here is derived from an EMBL/GenBank/DDBJ whole genome shotgun (WGS) entry which is preliminary data.</text>
</comment>
<reference evidence="2" key="1">
    <citation type="submission" date="2020-11" db="EMBL/GenBank/DDBJ databases">
        <title>Agrobacterium vitis strain K377 genome.</title>
        <authorList>
            <person name="Xi H."/>
        </authorList>
    </citation>
    <scope>NUCLEOTIDE SEQUENCE</scope>
    <source>
        <strain evidence="2">K377</strain>
    </source>
</reference>
<sequence length="134" mass="14612">MTLCFLFLNPLKCFGPTGEPDIGIRFVDAPLFHDNNAPNVEEFGYSPVSVSDCLPVKVEVAVLFYFHDFKFSTFESAYPYPTQPSNVEQVIATPTPKQRRAGAISNLPAFSGTGAGSTAQETPNITFSRKAEDA</sequence>
<proteinExistence type="predicted"/>
<evidence type="ECO:0000313" key="3">
    <source>
        <dbReference type="Proteomes" id="UP000655037"/>
    </source>
</evidence>
<evidence type="ECO:0000256" key="1">
    <source>
        <dbReference type="SAM" id="MobiDB-lite"/>
    </source>
</evidence>
<name>A0AAE2UWP0_AGRVI</name>
<organism evidence="2 3">
    <name type="scientific">Agrobacterium vitis</name>
    <name type="common">Rhizobium vitis</name>
    <dbReference type="NCBI Taxonomy" id="373"/>
    <lineage>
        <taxon>Bacteria</taxon>
        <taxon>Pseudomonadati</taxon>
        <taxon>Pseudomonadota</taxon>
        <taxon>Alphaproteobacteria</taxon>
        <taxon>Hyphomicrobiales</taxon>
        <taxon>Rhizobiaceae</taxon>
        <taxon>Rhizobium/Agrobacterium group</taxon>
        <taxon>Agrobacterium</taxon>
    </lineage>
</organism>
<dbReference type="RefSeq" id="WP_194417020.1">
    <property type="nucleotide sequence ID" value="NZ_JACXXJ020000005.1"/>
</dbReference>
<dbReference type="Proteomes" id="UP000655037">
    <property type="component" value="Unassembled WGS sequence"/>
</dbReference>
<dbReference type="AlphaFoldDB" id="A0AAE2UWP0"/>
<protein>
    <submittedName>
        <fullName evidence="2">Uncharacterized protein</fullName>
    </submittedName>
</protein>
<feature type="compositionally biased region" description="Polar residues" evidence="1">
    <location>
        <begin position="116"/>
        <end position="127"/>
    </location>
</feature>
<feature type="region of interest" description="Disordered" evidence="1">
    <location>
        <begin position="109"/>
        <end position="134"/>
    </location>
</feature>